<name>A0A7Z2JDT0_9BURK</name>
<dbReference type="OrthoDB" id="8562572at2"/>
<dbReference type="EMBL" id="CP046913">
    <property type="protein sequence ID" value="QGZ61582.1"/>
    <property type="molecule type" value="Genomic_DNA"/>
</dbReference>
<dbReference type="SUPFAM" id="SSF53474">
    <property type="entry name" value="alpha/beta-Hydrolases"/>
    <property type="match status" value="1"/>
</dbReference>
<dbReference type="GO" id="GO:0016740">
    <property type="term" value="F:transferase activity"/>
    <property type="evidence" value="ECO:0007669"/>
    <property type="project" value="UniProtKB-KW"/>
</dbReference>
<dbReference type="InterPro" id="IPR029058">
    <property type="entry name" value="AB_hydrolase_fold"/>
</dbReference>
<dbReference type="PROSITE" id="PS00189">
    <property type="entry name" value="LIPOYL"/>
    <property type="match status" value="1"/>
</dbReference>
<keyword evidence="2" id="KW-0450">Lipoyl</keyword>
<reference evidence="4 5" key="1">
    <citation type="submission" date="2019-12" db="EMBL/GenBank/DDBJ databases">
        <title>Paraburkholderia acidiphila 7Q-K02 sp. nov and Paraburkholderia acidisoli DHF22 sp. nov., two strains isolated from forest soil.</title>
        <authorList>
            <person name="Gao Z."/>
            <person name="Qiu L."/>
        </authorList>
    </citation>
    <scope>NUCLEOTIDE SEQUENCE [LARGE SCALE GENOMIC DNA]</scope>
    <source>
        <strain evidence="4 5">DHF22</strain>
    </source>
</reference>
<dbReference type="InterPro" id="IPR000089">
    <property type="entry name" value="Biotin_lipoyl"/>
</dbReference>
<evidence type="ECO:0000256" key="1">
    <source>
        <dbReference type="ARBA" id="ARBA00001938"/>
    </source>
</evidence>
<dbReference type="InterPro" id="IPR050228">
    <property type="entry name" value="Carboxylesterase_BioH"/>
</dbReference>
<dbReference type="Gene3D" id="2.40.50.100">
    <property type="match status" value="1"/>
</dbReference>
<evidence type="ECO:0000259" key="3">
    <source>
        <dbReference type="PROSITE" id="PS50968"/>
    </source>
</evidence>
<dbReference type="NCBIfam" id="NF011457">
    <property type="entry name" value="PRK14875.1"/>
    <property type="match status" value="1"/>
</dbReference>
<keyword evidence="5" id="KW-1185">Reference proteome</keyword>
<evidence type="ECO:0000256" key="2">
    <source>
        <dbReference type="ARBA" id="ARBA00022823"/>
    </source>
</evidence>
<dbReference type="PANTHER" id="PTHR43194:SF5">
    <property type="entry name" value="PIMELOYL-[ACYL-CARRIER PROTEIN] METHYL ESTER ESTERASE"/>
    <property type="match status" value="1"/>
</dbReference>
<dbReference type="InterPro" id="IPR000073">
    <property type="entry name" value="AB_hydrolase_1"/>
</dbReference>
<proteinExistence type="predicted"/>
<feature type="domain" description="Lipoyl-binding" evidence="3">
    <location>
        <begin position="3"/>
        <end position="78"/>
    </location>
</feature>
<dbReference type="InterPro" id="IPR003016">
    <property type="entry name" value="2-oxoA_DH_lipoyl-BS"/>
</dbReference>
<dbReference type="CDD" id="cd06849">
    <property type="entry name" value="lipoyl_domain"/>
    <property type="match status" value="1"/>
</dbReference>
<keyword evidence="4" id="KW-0808">Transferase</keyword>
<dbReference type="AlphaFoldDB" id="A0A7Z2JDT0"/>
<dbReference type="PANTHER" id="PTHR43194">
    <property type="entry name" value="HYDROLASE ALPHA/BETA FOLD FAMILY"/>
    <property type="match status" value="1"/>
</dbReference>
<dbReference type="PROSITE" id="PS50968">
    <property type="entry name" value="BIOTINYL_LIPOYL"/>
    <property type="match status" value="1"/>
</dbReference>
<evidence type="ECO:0000313" key="4">
    <source>
        <dbReference type="EMBL" id="QGZ61582.1"/>
    </source>
</evidence>
<dbReference type="PRINTS" id="PR00111">
    <property type="entry name" value="ABHYDROLASE"/>
</dbReference>
<dbReference type="Proteomes" id="UP000433577">
    <property type="component" value="Chromosome 1"/>
</dbReference>
<sequence>MPIHMITMPKWGLSMEQGQVNGWLKAPGDLVKKGDELLDVESDKIASGVECAFEGILRRQIAQEGDTLPVGALLGVVADPETSEAEIDAAVGEFQRDFVPAKAGDADAGPQPEKAQIGGRTMRWLKLGDAEGVPVVLIHGFGGDLNNWLFNHADLAAARTVWALDLPGHGESAKAVESGSLDELAQSVLAFLDAQQIPRAHLVGHSLGGAVAMTLAQQAPERVASLALIASAGLGAEIDHAYLEGFAAAANRNALKPHVAKLFADPALVTRQLVEDLVKYKRLEGVQAALGKIAGQVLEGGAQRRVFRDRLATLAPRVLVIWGEVDQIIPSRHGQGLAPGVQVEVIAGKGHMVQMEAAQDVNRLLKAFFGAGA</sequence>
<dbReference type="SUPFAM" id="SSF51230">
    <property type="entry name" value="Single hybrid motif"/>
    <property type="match status" value="1"/>
</dbReference>
<dbReference type="InterPro" id="IPR011053">
    <property type="entry name" value="Single_hybrid_motif"/>
</dbReference>
<protein>
    <submittedName>
        <fullName evidence="4">Acetoin dehydrogenase dihydrolipoyllysine-residue acetyltransferase subunit</fullName>
    </submittedName>
</protein>
<gene>
    <name evidence="4" type="ORF">FAZ98_07450</name>
</gene>
<dbReference type="Gene3D" id="3.40.50.1820">
    <property type="entry name" value="alpha/beta hydrolase"/>
    <property type="match status" value="1"/>
</dbReference>
<dbReference type="Pfam" id="PF00561">
    <property type="entry name" value="Abhydrolase_1"/>
    <property type="match status" value="1"/>
</dbReference>
<organism evidence="4 5">
    <name type="scientific">Paraburkholderia acidisoli</name>
    <dbReference type="NCBI Taxonomy" id="2571748"/>
    <lineage>
        <taxon>Bacteria</taxon>
        <taxon>Pseudomonadati</taxon>
        <taxon>Pseudomonadota</taxon>
        <taxon>Betaproteobacteria</taxon>
        <taxon>Burkholderiales</taxon>
        <taxon>Burkholderiaceae</taxon>
        <taxon>Paraburkholderia</taxon>
    </lineage>
</organism>
<comment type="cofactor">
    <cofactor evidence="1">
        <name>(R)-lipoate</name>
        <dbReference type="ChEBI" id="CHEBI:83088"/>
    </cofactor>
</comment>
<dbReference type="KEGG" id="pacs:FAZ98_07450"/>
<dbReference type="Pfam" id="PF00364">
    <property type="entry name" value="Biotin_lipoyl"/>
    <property type="match status" value="1"/>
</dbReference>
<evidence type="ECO:0000313" key="5">
    <source>
        <dbReference type="Proteomes" id="UP000433577"/>
    </source>
</evidence>
<accession>A0A7Z2JDT0</accession>
<dbReference type="RefSeq" id="WP_158950234.1">
    <property type="nucleotide sequence ID" value="NZ_CP046913.1"/>
</dbReference>